<feature type="domain" description="CBM-cenC" evidence="5">
    <location>
        <begin position="902"/>
        <end position="1038"/>
    </location>
</feature>
<evidence type="ECO:0000256" key="3">
    <source>
        <dbReference type="SAM" id="MobiDB-lite"/>
    </source>
</evidence>
<dbReference type="NCBIfam" id="TIGR01643">
    <property type="entry name" value="YD_repeat_2x"/>
    <property type="match status" value="1"/>
</dbReference>
<evidence type="ECO:0000259" key="7">
    <source>
        <dbReference type="Pfam" id="PF25023"/>
    </source>
</evidence>
<feature type="domain" description="Teneurin-like YD-shell" evidence="7">
    <location>
        <begin position="2011"/>
        <end position="2297"/>
    </location>
</feature>
<dbReference type="Proteomes" id="UP000184241">
    <property type="component" value="Unassembled WGS sequence"/>
</dbReference>
<dbReference type="EMBL" id="FQXU01000003">
    <property type="protein sequence ID" value="SHH68969.1"/>
    <property type="molecule type" value="Genomic_DNA"/>
</dbReference>
<dbReference type="Gene3D" id="2.60.120.260">
    <property type="entry name" value="Galactose-binding domain-like"/>
    <property type="match status" value="4"/>
</dbReference>
<dbReference type="Pfam" id="PF02018">
    <property type="entry name" value="CBM_4_9"/>
    <property type="match status" value="1"/>
</dbReference>
<dbReference type="NCBIfam" id="NF033679">
    <property type="entry name" value="DNRLRE_dom"/>
    <property type="match status" value="1"/>
</dbReference>
<feature type="domain" description="DUF6531" evidence="6">
    <location>
        <begin position="599"/>
        <end position="674"/>
    </location>
</feature>
<dbReference type="InterPro" id="IPR022385">
    <property type="entry name" value="Rhs_assc_core"/>
</dbReference>
<name>A0A1M5V169_9CLOT</name>
<feature type="signal peptide" evidence="4">
    <location>
        <begin position="1"/>
        <end position="28"/>
    </location>
</feature>
<reference evidence="8 9" key="1">
    <citation type="submission" date="2016-11" db="EMBL/GenBank/DDBJ databases">
        <authorList>
            <person name="Jaros S."/>
            <person name="Januszkiewicz K."/>
            <person name="Wedrychowicz H."/>
        </authorList>
    </citation>
    <scope>NUCLEOTIDE SEQUENCE [LARGE SCALE GENOMIC DNA]</scope>
    <source>
        <strain evidence="8 9">DSM 6191</strain>
    </source>
</reference>
<evidence type="ECO:0000313" key="8">
    <source>
        <dbReference type="EMBL" id="SHH68969.1"/>
    </source>
</evidence>
<dbReference type="NCBIfam" id="TIGR03696">
    <property type="entry name" value="Rhs_assc_core"/>
    <property type="match status" value="1"/>
</dbReference>
<dbReference type="InterPro" id="IPR006530">
    <property type="entry name" value="YD"/>
</dbReference>
<keyword evidence="2" id="KW-0378">Hydrolase</keyword>
<dbReference type="InterPro" id="IPR031325">
    <property type="entry name" value="RHS_repeat"/>
</dbReference>
<dbReference type="SUPFAM" id="SSF49785">
    <property type="entry name" value="Galactose-binding domain-like"/>
    <property type="match status" value="1"/>
</dbReference>
<evidence type="ECO:0000256" key="1">
    <source>
        <dbReference type="ARBA" id="ARBA00022737"/>
    </source>
</evidence>
<dbReference type="GO" id="GO:0016798">
    <property type="term" value="F:hydrolase activity, acting on glycosyl bonds"/>
    <property type="evidence" value="ECO:0007669"/>
    <property type="project" value="InterPro"/>
</dbReference>
<dbReference type="InterPro" id="IPR056823">
    <property type="entry name" value="TEN-like_YD-shell"/>
</dbReference>
<dbReference type="RefSeq" id="WP_073016769.1">
    <property type="nucleotide sequence ID" value="NZ_FQXU01000003.1"/>
</dbReference>
<dbReference type="InterPro" id="IPR050708">
    <property type="entry name" value="T6SS_VgrG/RHS"/>
</dbReference>
<evidence type="ECO:0000259" key="6">
    <source>
        <dbReference type="Pfam" id="PF20148"/>
    </source>
</evidence>
<protein>
    <submittedName>
        <fullName evidence="8">RHS repeat-associated core domain-containing protein</fullName>
    </submittedName>
</protein>
<dbReference type="InterPro" id="IPR003305">
    <property type="entry name" value="CenC_carb-bd"/>
</dbReference>
<proteinExistence type="predicted"/>
<dbReference type="PANTHER" id="PTHR32305">
    <property type="match status" value="1"/>
</dbReference>
<feature type="region of interest" description="Disordered" evidence="3">
    <location>
        <begin position="145"/>
        <end position="183"/>
    </location>
</feature>
<dbReference type="InterPro" id="IPR008979">
    <property type="entry name" value="Galactose-bd-like_sf"/>
</dbReference>
<dbReference type="InterPro" id="IPR045351">
    <property type="entry name" value="DUF6531"/>
</dbReference>
<evidence type="ECO:0000256" key="2">
    <source>
        <dbReference type="ARBA" id="ARBA00022801"/>
    </source>
</evidence>
<dbReference type="Gene3D" id="2.180.10.10">
    <property type="entry name" value="RHS repeat-associated core"/>
    <property type="match status" value="2"/>
</dbReference>
<keyword evidence="4" id="KW-0732">Signal</keyword>
<evidence type="ECO:0000313" key="9">
    <source>
        <dbReference type="Proteomes" id="UP000184241"/>
    </source>
</evidence>
<feature type="chain" id="PRO_5012816143" evidence="4">
    <location>
        <begin position="29"/>
        <end position="2477"/>
    </location>
</feature>
<dbReference type="Pfam" id="PF20148">
    <property type="entry name" value="DUF6531"/>
    <property type="match status" value="1"/>
</dbReference>
<dbReference type="Pfam" id="PF05593">
    <property type="entry name" value="RHS_repeat"/>
    <property type="match status" value="1"/>
</dbReference>
<dbReference type="Pfam" id="PF25023">
    <property type="entry name" value="TEN_YD-shell"/>
    <property type="match status" value="1"/>
</dbReference>
<evidence type="ECO:0000259" key="5">
    <source>
        <dbReference type="Pfam" id="PF02018"/>
    </source>
</evidence>
<gene>
    <name evidence="8" type="ORF">SAMN02745941_00723</name>
</gene>
<keyword evidence="1" id="KW-0677">Repeat</keyword>
<sequence length="2477" mass="278296">MQKYIKGMTLAILMTFLATMIPSYNVVAKEKNTDSSVKVQQGTESDGLIVGEVTEKREENVKHFMKDDGTFVAMMYNNPVHYKEGSEWKDIDNTLVEKDDTKGIVESKEDILKEATIFSDVSTSEATGKTIEGSDGKNSIETVEEAKESAEEQVKSDESVSKEKEISAQNKEVKVDSKSTEKAANDKEINKGKNNKVLENKSNDFKISIAQNINADKLVSINKDKYEVSWNIKSDKNVKVNKKETTDEDVNKLLGLTNEQEKKLSKKEKAELENSKKATLIKTTSSVVFEEVKPNINLEYKLISDSIKESIIINKPTDIKKFSFNFNMKNLKPELKDNQIILSDKDTGKEIMRMQAPFMVDAKGEQTDRVKLSFDKKGKGYILTLELDKEWINSKDRQYPVIVDPSFESSVRSSDIRDTFVAANDTEDKSTNMFLRVGNTPQIGATRTFIKFTNLPQLSMGDMIIDAKLYLLKIPSQSGTDGQIDVHKVTNDWNNVGLRWSNQPSIDWTIKDYQNYSSNNWQYWDITDIAKEWYTTGNNYGLCVKKNDERSGHSTYLSSDTSDSNGYPSVYFSYVNNSGLQSYWTYHSQSVGRAGTTNINDYNGNVIHVHDDVAMSGNRLPTVIKHVYNSNDRGVDIGFGPGWRLNLSQKVIYKQIGSKKYYQYTDEDGTRRYFEDTGTEMKEEYSGELTLVKNANGSFTIKDKDNNALLFNNIGDLEEITDSNANKLDLQYYDGKLKYVVDGAGRVTKLEYSIYGKLQEIYYPDNTKVRFDYSGDIMKWITYADGKQSVYDYNGQNNLTSVTNIDGYKMSYEYYSQSPNRIKKVTEGNTDGTVGSSMSYEYSYNSTKFTDNKNRVNYYQFDNSGKTISIRDAAGYAQAYEYGDGTNINKMTLESKLQKSVSNLIMNGSAEEDRNFNFGAGGGGTGSAEITSEQKYIGSRSLKLSKGDNTGSRYIDQVLSLQKGKTYTFSAYVKTSNISQLKSKGAGININYKDKNGVYNSVRSKFLTGTNDWTRLETTFTYPTDSVDSNVILRCELWEESGVAYYDALQLEDGTIANKYNLVENGDLSGGAKIPNYWSDEMYGGVVRTEASDTRLLNSDSDHPSYLDANVFKLTGRQGKDTRINQTIKVNGKAGDSFVVGGWAKGSAVSHGAFAIQAMLVTTSGEQWETFYFNRDSKNWQFINGVAKAKNDYSELHIYLVYSDNANEAQFDGIQVYKEEFGDTYQYDSKGNIISSVDLSKQQTKFEYNGSNDLIKTTDPKGNQFKYEYDSKKNITKATTAENLIYNFEYDSYGNAIKSKIFGVSLFIESSAKYTSNGNYISSVTDSLGNTVGYNYEETKGTLTSTTDAKGNVTNYKYDINNALSSVTKKVDGVDISNSYTYKNDRIDTIGHNGFTYNFIYDTLGRTTGVNVGSQRLITNTYEANGGNLIESTYGNGAKVQTDYDNLDRVVAKRVNGSEIEHYSYDASGNLAILEDKVNNTTYKYNYDSADRLVNLTDSKGNSYKNEYDANNNVSKQMSSINGQKRETAFEFDKDNKITKFIFNNGNNFIQYTYDEIARNKEKTLNLGNNVTYKTTAQYLPGINNSTSSQVGTISNNGSEIKYTYDKNSNIETIVQGKNIEPLNPGKYEEDNPNIKFTGNWLKDSNSGYSGGTVLYSAGTIGDSVEFKFIGTGFNLVQPVNQYRGIAKLTIDGISQNIDTYSASEISQKTVFSKLDLPFGMHEVKIEVTVDRNPLAKWCNQAFDYVEVLDNNTRPLTKGKYEEDNPNIKFNGKWMKDLNSGYSGGTVLYSGTIGDSIDFSFIGTGFNWAQPVNSYRGISKITIDGVEQRLDTYSASEILNRVVFSKTDLSLDIHSVKIEITENKNQSSKGYNQSLDYIEILNGSQSSALTAGKYEENNPNIKFYGNWLKESTSLHSGGAIQYTETIGDHVDFSFTGTGFKWIQSVNSYRGISKITIDGIVYTVDTYSENEIAQKVVFSKTDLTYGTHYVRIEATSNKNPLSKWYNQAFDYIEIVNTKLDDSKTTKYYYNELNELIREDNQVLGKTILYNYDTGGNITSKREYDYTTGTPGTVTNNVAYGYGDTNWKDKLTSYNGKNITYDAIGNPLTYDGYTYTWERGRTLTKIAGNNKDISYKYDGSGIRTEKNANGVVSKYTLLGDKVVYEEVTNGSNVDKIYYTYDGSGILVSMNLNSVEYFYVRNLQGDIIALIDKTGAQVVTYNYDSWGKLISIEGTLKDSVGVKNPYRYRGYRYDNETGMYYLQSRYYNPEWGRFINADGLIGQTGDLLTHNMFAYCKNNPILLKDENGFRPMISTSWDNEVAIGRGSQEYDSYKGIWGSVTNIIKKQVIDIVYGSITYNKSVPIFSNGEVGISTPKIFKYQIKLGGSYTLGPYNKVDDSFYEFGVGAEVKPLEIAIREENNYGHLNINTEINPSVGLGGKASIGLARWDRGKYGVKFNLSGEKVVGGGATIEIYWDANNN</sequence>
<accession>A0A1M5V169</accession>
<organism evidence="8 9">
    <name type="scientific">Clostridium intestinale DSM 6191</name>
    <dbReference type="NCBI Taxonomy" id="1121320"/>
    <lineage>
        <taxon>Bacteria</taxon>
        <taxon>Bacillati</taxon>
        <taxon>Bacillota</taxon>
        <taxon>Clostridia</taxon>
        <taxon>Eubacteriales</taxon>
        <taxon>Clostridiaceae</taxon>
        <taxon>Clostridium</taxon>
    </lineage>
</organism>
<dbReference type="PANTHER" id="PTHR32305:SF17">
    <property type="entry name" value="TRNA NUCLEASE WAPA"/>
    <property type="match status" value="1"/>
</dbReference>
<evidence type="ECO:0000256" key="4">
    <source>
        <dbReference type="SAM" id="SignalP"/>
    </source>
</evidence>